<feature type="domain" description="Glycosyl transferase family 1" evidence="1">
    <location>
        <begin position="213"/>
        <end position="367"/>
    </location>
</feature>
<organism evidence="2 3">
    <name type="scientific">Candidatus Yanofskybacteria bacterium RIFCSPLOWO2_02_FULL_43_10b</name>
    <dbReference type="NCBI Taxonomy" id="1802704"/>
    <lineage>
        <taxon>Bacteria</taxon>
        <taxon>Candidatus Yanofskyibacteriota</taxon>
    </lineage>
</organism>
<dbReference type="InterPro" id="IPR050194">
    <property type="entry name" value="Glycosyltransferase_grp1"/>
</dbReference>
<reference evidence="2 3" key="1">
    <citation type="journal article" date="2016" name="Nat. Commun.">
        <title>Thousands of microbial genomes shed light on interconnected biogeochemical processes in an aquifer system.</title>
        <authorList>
            <person name="Anantharaman K."/>
            <person name="Brown C.T."/>
            <person name="Hug L.A."/>
            <person name="Sharon I."/>
            <person name="Castelle C.J."/>
            <person name="Probst A.J."/>
            <person name="Thomas B.C."/>
            <person name="Singh A."/>
            <person name="Wilkins M.J."/>
            <person name="Karaoz U."/>
            <person name="Brodie E.L."/>
            <person name="Williams K.H."/>
            <person name="Hubbard S.S."/>
            <person name="Banfield J.F."/>
        </authorList>
    </citation>
    <scope>NUCLEOTIDE SEQUENCE [LARGE SCALE GENOMIC DNA]</scope>
</reference>
<sequence>MKLLMITGLGSAKDLASGHHGAFYNTLEEFHQYWDRIDIICPKVIHIQGRTLYESYPLQGWTLQKFSNVFLHISPYDGSTLLSKLKHFRWFLKKGQKLFQENGFDLMTVQEFPPFYNGILARLLWKKILVLYVLEIHHIPGYPKASGLKELIYRYLWKVGLFIKWDFEKAAAVRVVNQNQVPDFLKKAGVLGEKIKYIPSLYLDLDVFRPLNLKKEFDLIFVGRLVENKGIKLLLQATAKLKAQNEKLKILVVGEGPLRKEIEKQITNYQLPITMHGWAKDAQEVAKLINQSKILIMPSYNEGGPRVVGEAMACGVPVLATSVGVVPDLIKPGISGEIIGWQAEDIAEKASALLADQEKYDLYSQAGMEIAKNFERKTMIKNYAEQLKAVIEQTSNTPT</sequence>
<dbReference type="InterPro" id="IPR001296">
    <property type="entry name" value="Glyco_trans_1"/>
</dbReference>
<dbReference type="EMBL" id="MGKS01000027">
    <property type="protein sequence ID" value="OGN31823.1"/>
    <property type="molecule type" value="Genomic_DNA"/>
</dbReference>
<dbReference type="CDD" id="cd03801">
    <property type="entry name" value="GT4_PimA-like"/>
    <property type="match status" value="1"/>
</dbReference>
<evidence type="ECO:0000313" key="3">
    <source>
        <dbReference type="Proteomes" id="UP000177676"/>
    </source>
</evidence>
<name>A0A1F8H2F8_9BACT</name>
<dbReference type="SUPFAM" id="SSF53756">
    <property type="entry name" value="UDP-Glycosyltransferase/glycogen phosphorylase"/>
    <property type="match status" value="1"/>
</dbReference>
<dbReference type="Pfam" id="PF00534">
    <property type="entry name" value="Glycos_transf_1"/>
    <property type="match status" value="1"/>
</dbReference>
<dbReference type="PANTHER" id="PTHR45947">
    <property type="entry name" value="SULFOQUINOVOSYL TRANSFERASE SQD2"/>
    <property type="match status" value="1"/>
</dbReference>
<dbReference type="AlphaFoldDB" id="A0A1F8H2F8"/>
<accession>A0A1F8H2F8</accession>
<dbReference type="PANTHER" id="PTHR45947:SF15">
    <property type="entry name" value="TEICHURONIC ACID BIOSYNTHESIS GLYCOSYLTRANSFERASE TUAC-RELATED"/>
    <property type="match status" value="1"/>
</dbReference>
<comment type="caution">
    <text evidence="2">The sequence shown here is derived from an EMBL/GenBank/DDBJ whole genome shotgun (WGS) entry which is preliminary data.</text>
</comment>
<proteinExistence type="predicted"/>
<dbReference type="GO" id="GO:0016757">
    <property type="term" value="F:glycosyltransferase activity"/>
    <property type="evidence" value="ECO:0007669"/>
    <property type="project" value="InterPro"/>
</dbReference>
<dbReference type="Gene3D" id="3.40.50.2000">
    <property type="entry name" value="Glycogen Phosphorylase B"/>
    <property type="match status" value="2"/>
</dbReference>
<protein>
    <recommendedName>
        <fullName evidence="1">Glycosyl transferase family 1 domain-containing protein</fullName>
    </recommendedName>
</protein>
<gene>
    <name evidence="2" type="ORF">A3I92_02895</name>
</gene>
<dbReference type="Proteomes" id="UP000177676">
    <property type="component" value="Unassembled WGS sequence"/>
</dbReference>
<evidence type="ECO:0000259" key="1">
    <source>
        <dbReference type="Pfam" id="PF00534"/>
    </source>
</evidence>
<evidence type="ECO:0000313" key="2">
    <source>
        <dbReference type="EMBL" id="OGN31823.1"/>
    </source>
</evidence>